<evidence type="ECO:0000313" key="2">
    <source>
        <dbReference type="EMBL" id="SDM47618.1"/>
    </source>
</evidence>
<proteinExistence type="predicted"/>
<dbReference type="SUPFAM" id="SSF52540">
    <property type="entry name" value="P-loop containing nucleoside triphosphate hydrolases"/>
    <property type="match status" value="1"/>
</dbReference>
<dbReference type="Proteomes" id="UP000198510">
    <property type="component" value="Unassembled WGS sequence"/>
</dbReference>
<dbReference type="PANTHER" id="PTHR13696">
    <property type="entry name" value="P-LOOP CONTAINING NUCLEOSIDE TRIPHOSPHATE HYDROLASE"/>
    <property type="match status" value="1"/>
</dbReference>
<dbReference type="PANTHER" id="PTHR13696:SF96">
    <property type="entry name" value="COBQ_COBB_MIND_PARA NUCLEOTIDE BINDING DOMAIN-CONTAINING PROTEIN"/>
    <property type="match status" value="1"/>
</dbReference>
<name>A0A1G9TJ89_9BACT</name>
<dbReference type="Pfam" id="PF01656">
    <property type="entry name" value="CbiA"/>
    <property type="match status" value="1"/>
</dbReference>
<dbReference type="AlphaFoldDB" id="A0A1G9TJ89"/>
<organism evidence="2 3">
    <name type="scientific">Catalinimonas alkaloidigena</name>
    <dbReference type="NCBI Taxonomy" id="1075417"/>
    <lineage>
        <taxon>Bacteria</taxon>
        <taxon>Pseudomonadati</taxon>
        <taxon>Bacteroidota</taxon>
        <taxon>Cytophagia</taxon>
        <taxon>Cytophagales</taxon>
        <taxon>Catalimonadaceae</taxon>
        <taxon>Catalinimonas</taxon>
    </lineage>
</organism>
<evidence type="ECO:0000313" key="3">
    <source>
        <dbReference type="Proteomes" id="UP000198510"/>
    </source>
</evidence>
<evidence type="ECO:0000259" key="1">
    <source>
        <dbReference type="Pfam" id="PF01656"/>
    </source>
</evidence>
<dbReference type="CDD" id="cd02042">
    <property type="entry name" value="ParAB_family"/>
    <property type="match status" value="1"/>
</dbReference>
<dbReference type="OrthoDB" id="69313at2"/>
<accession>A0A1G9TJ89</accession>
<dbReference type="InterPro" id="IPR002586">
    <property type="entry name" value="CobQ/CobB/MinD/ParA_Nub-bd_dom"/>
</dbReference>
<sequence length="216" mass="23377">MIYVVAGTKGGTGKSTIATNLTVLLTVRGRDVLLVDADEQETSSDFTTLRDTALEGKTGYTAVKLTGPTLRTQVLNQKERYQDIVIDVGGRDTGSQRAALTVADVVLVPFRPKSFDVWTLEKVEALIEEARSFNPTLQAFSFLNDAFTNPAVKDNQLAAEALQQSELISFLGVIVHSRKAFSDATSAGLGVIELENQDAKAIHEITTLFDTVTKLA</sequence>
<dbReference type="RefSeq" id="WP_089687835.1">
    <property type="nucleotide sequence ID" value="NZ_FNFO01000014.1"/>
</dbReference>
<keyword evidence="3" id="KW-1185">Reference proteome</keyword>
<dbReference type="Gene3D" id="3.40.50.300">
    <property type="entry name" value="P-loop containing nucleotide triphosphate hydrolases"/>
    <property type="match status" value="1"/>
</dbReference>
<dbReference type="EMBL" id="FNFO01000014">
    <property type="protein sequence ID" value="SDM47618.1"/>
    <property type="molecule type" value="Genomic_DNA"/>
</dbReference>
<dbReference type="InterPro" id="IPR050678">
    <property type="entry name" value="DNA_Partitioning_ATPase"/>
</dbReference>
<feature type="domain" description="CobQ/CobB/MinD/ParA nucleotide binding" evidence="1">
    <location>
        <begin position="4"/>
        <end position="188"/>
    </location>
</feature>
<gene>
    <name evidence="2" type="ORF">SAMN05421823_11433</name>
</gene>
<dbReference type="InterPro" id="IPR027417">
    <property type="entry name" value="P-loop_NTPase"/>
</dbReference>
<reference evidence="2 3" key="1">
    <citation type="submission" date="2016-10" db="EMBL/GenBank/DDBJ databases">
        <authorList>
            <person name="de Groot N.N."/>
        </authorList>
    </citation>
    <scope>NUCLEOTIDE SEQUENCE [LARGE SCALE GENOMIC DNA]</scope>
    <source>
        <strain evidence="2 3">DSM 25186</strain>
    </source>
</reference>
<protein>
    <submittedName>
        <fullName evidence="2">Chromosome partitioning protein</fullName>
    </submittedName>
</protein>
<dbReference type="PIRSF" id="PIRSF009320">
    <property type="entry name" value="Nuc_binding_HP_1000"/>
    <property type="match status" value="1"/>
</dbReference>